<dbReference type="InterPro" id="IPR002654">
    <property type="entry name" value="Glyco_trans_25"/>
</dbReference>
<dbReference type="CDD" id="cd06532">
    <property type="entry name" value="Glyco_transf_25"/>
    <property type="match status" value="1"/>
</dbReference>
<keyword evidence="3" id="KW-1185">Reference proteome</keyword>
<dbReference type="GO" id="GO:0016740">
    <property type="term" value="F:transferase activity"/>
    <property type="evidence" value="ECO:0007669"/>
    <property type="project" value="UniProtKB-KW"/>
</dbReference>
<dbReference type="Proteomes" id="UP000076128">
    <property type="component" value="Chromosome"/>
</dbReference>
<dbReference type="Pfam" id="PF01755">
    <property type="entry name" value="Glyco_transf_25"/>
    <property type="match status" value="1"/>
</dbReference>
<dbReference type="RefSeq" id="WP_066812249.1">
    <property type="nucleotide sequence ID" value="NZ_CP012661.1"/>
</dbReference>
<keyword evidence="2" id="KW-0808">Transferase</keyword>
<name>A0A159Z451_9RHOB</name>
<protein>
    <submittedName>
        <fullName evidence="2">LPS biosynthesis glycosyltransferase</fullName>
    </submittedName>
</protein>
<organism evidence="2 3">
    <name type="scientific">Frigidibacter mobilis</name>
    <dbReference type="NCBI Taxonomy" id="1335048"/>
    <lineage>
        <taxon>Bacteria</taxon>
        <taxon>Pseudomonadati</taxon>
        <taxon>Pseudomonadota</taxon>
        <taxon>Alphaproteobacteria</taxon>
        <taxon>Rhodobacterales</taxon>
        <taxon>Paracoccaceae</taxon>
        <taxon>Frigidibacter</taxon>
    </lineage>
</organism>
<proteinExistence type="predicted"/>
<reference evidence="2 3" key="1">
    <citation type="submission" date="2015-09" db="EMBL/GenBank/DDBJ databases">
        <title>Complete genome sequence of Defluviimonas alba cai42t isolated from an oilfield in Xinjiang.</title>
        <authorList>
            <person name="Geng S."/>
            <person name="Pan X."/>
            <person name="Wu X."/>
        </authorList>
    </citation>
    <scope>NUCLEOTIDE SEQUENCE [LARGE SCALE GENOMIC DNA]</scope>
    <source>
        <strain evidence="3">cai42</strain>
    </source>
</reference>
<feature type="domain" description="Glycosyl transferase family 25" evidence="1">
    <location>
        <begin position="21"/>
        <end position="124"/>
    </location>
</feature>
<evidence type="ECO:0000313" key="3">
    <source>
        <dbReference type="Proteomes" id="UP000076128"/>
    </source>
</evidence>
<sequence>MLTNSQSTPSADDMTQPHWPIRIITLESDAARRAPLMQRLDELGLTYELSFGIDGRAGLSPELEARIDRVAADRRRLRPLTDAEFACSMSHRKIYETIIARNEPGCIVLEDDAQVGPAFAAFVHSGAYAEFPMLLLDYGAAYVWRTPVPLGPGLVAHRLAQTPDLATGYTLDRTAAQALLRATDPVCNVADWPLPLEDLGAALVMPRLVGHPEKGVLSNIDAARLILEAQRRSKPRTRYLTTAYWRRFWAKKRALRLRDGPAQTG</sequence>
<accession>A0A159Z451</accession>
<evidence type="ECO:0000259" key="1">
    <source>
        <dbReference type="Pfam" id="PF01755"/>
    </source>
</evidence>
<gene>
    <name evidence="2" type="ORF">AKL17_1762</name>
</gene>
<dbReference type="KEGG" id="daa:AKL17_1762"/>
<evidence type="ECO:0000313" key="2">
    <source>
        <dbReference type="EMBL" id="AMY69014.1"/>
    </source>
</evidence>
<dbReference type="OrthoDB" id="259382at2"/>
<dbReference type="EMBL" id="CP012661">
    <property type="protein sequence ID" value="AMY69014.1"/>
    <property type="molecule type" value="Genomic_DNA"/>
</dbReference>
<dbReference type="AlphaFoldDB" id="A0A159Z451"/>